<dbReference type="PRINTS" id="PR00111">
    <property type="entry name" value="ABHYDROLASE"/>
</dbReference>
<keyword evidence="5 8" id="KW-0963">Cytoplasm</keyword>
<evidence type="ECO:0000256" key="7">
    <source>
        <dbReference type="ARBA" id="ARBA00022801"/>
    </source>
</evidence>
<dbReference type="GO" id="GO:0005737">
    <property type="term" value="C:cytoplasm"/>
    <property type="evidence" value="ECO:0007669"/>
    <property type="project" value="UniProtKB-SubCell"/>
</dbReference>
<dbReference type="RefSeq" id="WP_104482573.1">
    <property type="nucleotide sequence ID" value="NZ_CP154825.1"/>
</dbReference>
<evidence type="ECO:0000256" key="8">
    <source>
        <dbReference type="PIRNR" id="PIRNR006431"/>
    </source>
</evidence>
<dbReference type="GO" id="GO:0004177">
    <property type="term" value="F:aminopeptidase activity"/>
    <property type="evidence" value="ECO:0007669"/>
    <property type="project" value="UniProtKB-UniRule"/>
</dbReference>
<evidence type="ECO:0000256" key="10">
    <source>
        <dbReference type="RuleBase" id="RU003421"/>
    </source>
</evidence>
<evidence type="ECO:0000259" key="11">
    <source>
        <dbReference type="Pfam" id="PF00561"/>
    </source>
</evidence>
<dbReference type="InterPro" id="IPR005944">
    <property type="entry name" value="Pro_iminopeptidase"/>
</dbReference>
<comment type="catalytic activity">
    <reaction evidence="1 8 10">
        <text>Release of N-terminal proline from a peptide.</text>
        <dbReference type="EC" id="3.4.11.5"/>
    </reaction>
</comment>
<dbReference type="OrthoDB" id="9796770at2"/>
<evidence type="ECO:0000256" key="2">
    <source>
        <dbReference type="ARBA" id="ARBA00004496"/>
    </source>
</evidence>
<dbReference type="GO" id="GO:0006508">
    <property type="term" value="P:proteolysis"/>
    <property type="evidence" value="ECO:0007669"/>
    <property type="project" value="UniProtKB-KW"/>
</dbReference>
<evidence type="ECO:0000256" key="5">
    <source>
        <dbReference type="ARBA" id="ARBA00022490"/>
    </source>
</evidence>
<feature type="active site" description="Nucleophile" evidence="9">
    <location>
        <position position="113"/>
    </location>
</feature>
<accession>A0A2S6GEF1</accession>
<organism evidence="12 13">
    <name type="scientific">Actinokineospora auranticolor</name>
    <dbReference type="NCBI Taxonomy" id="155976"/>
    <lineage>
        <taxon>Bacteria</taxon>
        <taxon>Bacillati</taxon>
        <taxon>Actinomycetota</taxon>
        <taxon>Actinomycetes</taxon>
        <taxon>Pseudonocardiales</taxon>
        <taxon>Pseudonocardiaceae</taxon>
        <taxon>Actinokineospora</taxon>
    </lineage>
</organism>
<dbReference type="SUPFAM" id="SSF53474">
    <property type="entry name" value="alpha/beta-Hydrolases"/>
    <property type="match status" value="1"/>
</dbReference>
<dbReference type="PANTHER" id="PTHR43722">
    <property type="entry name" value="PROLINE IMINOPEPTIDASE"/>
    <property type="match status" value="1"/>
</dbReference>
<comment type="subcellular location">
    <subcellularLocation>
        <location evidence="2 8">Cytoplasm</location>
    </subcellularLocation>
</comment>
<sequence length="321" mass="35767">MTYDHGEPHDQGLLDVGQGNRVHWEVSGNPDGLPALLVHGGPGAGSNPRSREFFDPDRYRLVSFDQRGCGRSEPHAADPDTDMRHNTTHHLIADVELLREHLGIDRWLVAGGSWGSTLALAYAERNPHRVRAMVLSGATNARRADFEWITGGVGRFFPEALARFRAGAPDLAPDDTNVAAAYSRLMEDPDQAVRDKAIRDWTTWEDTVVSLEPNGDPQAYSGRPPRNLAAMVRTVTHYWGNHAWLEEDEILRDAHKLRGIPGTILHGRHDLGGPVSVAWELVHAWPDAELVVVEDSGHTGSAEFFRRKREILDRYAELSPR</sequence>
<dbReference type="PIRSF" id="PIRSF006431">
    <property type="entry name" value="Pept_S33"/>
    <property type="match status" value="1"/>
</dbReference>
<evidence type="ECO:0000256" key="1">
    <source>
        <dbReference type="ARBA" id="ARBA00001585"/>
    </source>
</evidence>
<evidence type="ECO:0000256" key="4">
    <source>
        <dbReference type="ARBA" id="ARBA00022438"/>
    </source>
</evidence>
<evidence type="ECO:0000313" key="12">
    <source>
        <dbReference type="EMBL" id="PPK63617.1"/>
    </source>
</evidence>
<dbReference type="PANTHER" id="PTHR43722:SF1">
    <property type="entry name" value="PROLINE IMINOPEPTIDASE"/>
    <property type="match status" value="1"/>
</dbReference>
<feature type="domain" description="AB hydrolase-1" evidence="11">
    <location>
        <begin position="36"/>
        <end position="300"/>
    </location>
</feature>
<dbReference type="NCBIfam" id="TIGR01249">
    <property type="entry name" value="pro_imino_pep_1"/>
    <property type="match status" value="1"/>
</dbReference>
<dbReference type="PRINTS" id="PR00793">
    <property type="entry name" value="PROAMNOPTASE"/>
</dbReference>
<comment type="similarity">
    <text evidence="3 8 10">Belongs to the peptidase S33 family.</text>
</comment>
<reference evidence="12 13" key="1">
    <citation type="submission" date="2018-02" db="EMBL/GenBank/DDBJ databases">
        <title>Genomic Encyclopedia of Archaeal and Bacterial Type Strains, Phase II (KMG-II): from individual species to whole genera.</title>
        <authorList>
            <person name="Goeker M."/>
        </authorList>
    </citation>
    <scope>NUCLEOTIDE SEQUENCE [LARGE SCALE GENOMIC DNA]</scope>
    <source>
        <strain evidence="12 13">YU 961-1</strain>
    </source>
</reference>
<evidence type="ECO:0000256" key="3">
    <source>
        <dbReference type="ARBA" id="ARBA00010088"/>
    </source>
</evidence>
<proteinExistence type="inferred from homology"/>
<dbReference type="Pfam" id="PF00561">
    <property type="entry name" value="Abhydrolase_1"/>
    <property type="match status" value="1"/>
</dbReference>
<dbReference type="InterPro" id="IPR002410">
    <property type="entry name" value="Peptidase_S33"/>
</dbReference>
<dbReference type="InterPro" id="IPR000073">
    <property type="entry name" value="AB_hydrolase_1"/>
</dbReference>
<dbReference type="AlphaFoldDB" id="A0A2S6GEF1"/>
<keyword evidence="13" id="KW-1185">Reference proteome</keyword>
<dbReference type="EMBL" id="PTIX01000026">
    <property type="protein sequence ID" value="PPK63617.1"/>
    <property type="molecule type" value="Genomic_DNA"/>
</dbReference>
<dbReference type="Proteomes" id="UP000239203">
    <property type="component" value="Unassembled WGS sequence"/>
</dbReference>
<evidence type="ECO:0000256" key="9">
    <source>
        <dbReference type="PIRSR" id="PIRSR006431-1"/>
    </source>
</evidence>
<dbReference type="InterPro" id="IPR029058">
    <property type="entry name" value="AB_hydrolase_fold"/>
</dbReference>
<dbReference type="Gene3D" id="3.40.50.1820">
    <property type="entry name" value="alpha/beta hydrolase"/>
    <property type="match status" value="1"/>
</dbReference>
<name>A0A2S6GEF1_9PSEU</name>
<protein>
    <recommendedName>
        <fullName evidence="8 10">Proline iminopeptidase</fullName>
        <shortName evidence="8">PIP</shortName>
        <ecNumber evidence="8 10">3.4.11.5</ecNumber>
    </recommendedName>
    <alternativeName>
        <fullName evidence="8">Prolyl aminopeptidase</fullName>
    </alternativeName>
</protein>
<dbReference type="EC" id="3.4.11.5" evidence="8 10"/>
<feature type="active site" evidence="9">
    <location>
        <position position="270"/>
    </location>
</feature>
<comment type="caution">
    <text evidence="12">The sequence shown here is derived from an EMBL/GenBank/DDBJ whole genome shotgun (WGS) entry which is preliminary data.</text>
</comment>
<evidence type="ECO:0000256" key="6">
    <source>
        <dbReference type="ARBA" id="ARBA00022670"/>
    </source>
</evidence>
<feature type="active site" description="Proton donor" evidence="9">
    <location>
        <position position="298"/>
    </location>
</feature>
<keyword evidence="7 8" id="KW-0378">Hydrolase</keyword>
<keyword evidence="4 8" id="KW-0031">Aminopeptidase</keyword>
<gene>
    <name evidence="12" type="ORF">CLV40_12624</name>
</gene>
<keyword evidence="6 8" id="KW-0645">Protease</keyword>
<evidence type="ECO:0000313" key="13">
    <source>
        <dbReference type="Proteomes" id="UP000239203"/>
    </source>
</evidence>